<evidence type="ECO:0008006" key="5">
    <source>
        <dbReference type="Google" id="ProtNLM"/>
    </source>
</evidence>
<dbReference type="VEuPathDB" id="FungiDB:BO70DRAFT_361203"/>
<comment type="caution">
    <text evidence="3">The sequence shown here is derived from an EMBL/GenBank/DDBJ whole genome shotgun (WGS) entry which is preliminary data.</text>
</comment>
<organism evidence="3 4">
    <name type="scientific">Aspergillus heteromorphus CBS 117.55</name>
    <dbReference type="NCBI Taxonomy" id="1448321"/>
    <lineage>
        <taxon>Eukaryota</taxon>
        <taxon>Fungi</taxon>
        <taxon>Dikarya</taxon>
        <taxon>Ascomycota</taxon>
        <taxon>Pezizomycotina</taxon>
        <taxon>Eurotiomycetes</taxon>
        <taxon>Eurotiomycetidae</taxon>
        <taxon>Eurotiales</taxon>
        <taxon>Aspergillaceae</taxon>
        <taxon>Aspergillus</taxon>
        <taxon>Aspergillus subgen. Circumdati</taxon>
    </lineage>
</organism>
<keyword evidence="1" id="KW-0472">Membrane</keyword>
<accession>A0A317WEJ0</accession>
<sequence length="416" mass="43536">MGRLGQGLRSALAVVAVAGGLLKLVAAQDCYANSTINGYTFDVDNFYSQDQLDDFAQNCTTLFGDVGFGSNFTGSAVLRNLQNITGLVTVGSNLTSIEFPDLLSLGGLDASSSLLRVVSLPLLERVNDIDVEEAQSLNFSSPNVLNASSIKLTGQISALDFSHLDTVFSELYIDGSSLKKSFNVSLPALRNASDVEISGNLSSLSLPLLATAGSSSQQAGLTLYNSGKPINMSLPSLSNVNGTLSLDGGIAGIYLPSLLNTTADLVVDTSSSLAVYLPSLIGANKISLEGAISSANFSSLEYFTSFDIQSNIYIDCATSLPSNRTHQGETSCSGAAKPTNNSGRAISIGVGVGVGVGGGIGLIIIVIWVYRRNLKHKKRASEAVANLDVYGLQEQTHSAAVAVERPNTDPPPYSRY</sequence>
<dbReference type="SUPFAM" id="SSF52058">
    <property type="entry name" value="L domain-like"/>
    <property type="match status" value="1"/>
</dbReference>
<dbReference type="AlphaFoldDB" id="A0A317WEJ0"/>
<name>A0A317WEJ0_9EURO</name>
<keyword evidence="4" id="KW-1185">Reference proteome</keyword>
<feature type="chain" id="PRO_5016294408" description="GPI-anchored cell wall organization protein Ecm33" evidence="2">
    <location>
        <begin position="28"/>
        <end position="416"/>
    </location>
</feature>
<proteinExistence type="predicted"/>
<dbReference type="RefSeq" id="XP_025400145.1">
    <property type="nucleotide sequence ID" value="XM_025542989.1"/>
</dbReference>
<gene>
    <name evidence="3" type="ORF">BO70DRAFT_361203</name>
</gene>
<dbReference type="EMBL" id="MSFL01000009">
    <property type="protein sequence ID" value="PWY84803.1"/>
    <property type="molecule type" value="Genomic_DNA"/>
</dbReference>
<dbReference type="OrthoDB" id="536881at2759"/>
<keyword evidence="1" id="KW-1133">Transmembrane helix</keyword>
<evidence type="ECO:0000256" key="1">
    <source>
        <dbReference type="SAM" id="Phobius"/>
    </source>
</evidence>
<feature type="signal peptide" evidence="2">
    <location>
        <begin position="1"/>
        <end position="27"/>
    </location>
</feature>
<keyword evidence="2" id="KW-0732">Signal</keyword>
<evidence type="ECO:0000256" key="2">
    <source>
        <dbReference type="SAM" id="SignalP"/>
    </source>
</evidence>
<feature type="transmembrane region" description="Helical" evidence="1">
    <location>
        <begin position="346"/>
        <end position="370"/>
    </location>
</feature>
<dbReference type="STRING" id="1448321.A0A317WEJ0"/>
<evidence type="ECO:0000313" key="3">
    <source>
        <dbReference type="EMBL" id="PWY84803.1"/>
    </source>
</evidence>
<dbReference type="Proteomes" id="UP000247233">
    <property type="component" value="Unassembled WGS sequence"/>
</dbReference>
<protein>
    <recommendedName>
        <fullName evidence="5">GPI-anchored cell wall organization protein Ecm33</fullName>
    </recommendedName>
</protein>
<reference evidence="3 4" key="1">
    <citation type="submission" date="2016-12" db="EMBL/GenBank/DDBJ databases">
        <title>The genomes of Aspergillus section Nigri reveals drivers in fungal speciation.</title>
        <authorList>
            <consortium name="DOE Joint Genome Institute"/>
            <person name="Vesth T.C."/>
            <person name="Nybo J."/>
            <person name="Theobald S."/>
            <person name="Brandl J."/>
            <person name="Frisvad J.C."/>
            <person name="Nielsen K.F."/>
            <person name="Lyhne E.K."/>
            <person name="Kogle M.E."/>
            <person name="Kuo A."/>
            <person name="Riley R."/>
            <person name="Clum A."/>
            <person name="Nolan M."/>
            <person name="Lipzen A."/>
            <person name="Salamov A."/>
            <person name="Henrissat B."/>
            <person name="Wiebenga A."/>
            <person name="De Vries R.P."/>
            <person name="Grigoriev I.V."/>
            <person name="Mortensen U.H."/>
            <person name="Andersen M.R."/>
            <person name="Baker S.E."/>
        </authorList>
    </citation>
    <scope>NUCLEOTIDE SEQUENCE [LARGE SCALE GENOMIC DNA]</scope>
    <source>
        <strain evidence="3 4">CBS 117.55</strain>
    </source>
</reference>
<evidence type="ECO:0000313" key="4">
    <source>
        <dbReference type="Proteomes" id="UP000247233"/>
    </source>
</evidence>
<dbReference type="GeneID" id="37065226"/>
<keyword evidence="1" id="KW-0812">Transmembrane</keyword>